<dbReference type="Pfam" id="PF00293">
    <property type="entry name" value="NUDIX"/>
    <property type="match status" value="1"/>
</dbReference>
<dbReference type="Gene3D" id="3.90.79.10">
    <property type="entry name" value="Nucleoside Triphosphate Pyrophosphohydrolase"/>
    <property type="match status" value="1"/>
</dbReference>
<evidence type="ECO:0000256" key="1">
    <source>
        <dbReference type="ARBA" id="ARBA00022801"/>
    </source>
</evidence>
<dbReference type="PROSITE" id="PS51462">
    <property type="entry name" value="NUDIX"/>
    <property type="match status" value="1"/>
</dbReference>
<dbReference type="RefSeq" id="WP_069657519.1">
    <property type="nucleotide sequence ID" value="NZ_MIJF01000068.1"/>
</dbReference>
<dbReference type="AlphaFoldDB" id="A0A1D2YSD6"/>
<feature type="domain" description="Nudix hydrolase" evidence="2">
    <location>
        <begin position="1"/>
        <end position="135"/>
    </location>
</feature>
<dbReference type="STRING" id="337097.BHF71_11170"/>
<dbReference type="OrthoDB" id="9787476at2"/>
<keyword evidence="4" id="KW-1185">Reference proteome</keyword>
<dbReference type="InterPro" id="IPR020084">
    <property type="entry name" value="NUDIX_hydrolase_CS"/>
</dbReference>
<dbReference type="Proteomes" id="UP000243739">
    <property type="component" value="Unassembled WGS sequence"/>
</dbReference>
<evidence type="ECO:0000313" key="3">
    <source>
        <dbReference type="EMBL" id="OEF97224.1"/>
    </source>
</evidence>
<evidence type="ECO:0000259" key="2">
    <source>
        <dbReference type="PROSITE" id="PS51462"/>
    </source>
</evidence>
<name>A0A1D2YSD6_9BACI</name>
<evidence type="ECO:0000313" key="4">
    <source>
        <dbReference type="Proteomes" id="UP000243739"/>
    </source>
</evidence>
<dbReference type="GO" id="GO:0016787">
    <property type="term" value="F:hydrolase activity"/>
    <property type="evidence" value="ECO:0007669"/>
    <property type="project" value="UniProtKB-KW"/>
</dbReference>
<dbReference type="EMBL" id="MIJF01000068">
    <property type="protein sequence ID" value="OEF97224.1"/>
    <property type="molecule type" value="Genomic_DNA"/>
</dbReference>
<gene>
    <name evidence="3" type="ORF">BHF71_11170</name>
</gene>
<protein>
    <recommendedName>
        <fullName evidence="2">Nudix hydrolase domain-containing protein</fullName>
    </recommendedName>
</protein>
<keyword evidence="1" id="KW-0378">Hydrolase</keyword>
<reference evidence="3 4" key="1">
    <citation type="submission" date="2016-09" db="EMBL/GenBank/DDBJ databases">
        <title>Draft genome sequence for the type strain of Vulcanibacillus modesticaldus BR, a strictly anaerobic, moderately thermophilic, and nitrate-reducing bacterium from deep sea-hydrothermal vents of the Mid-Atlantic Ridge.</title>
        <authorList>
            <person name="Abin C.A."/>
            <person name="Hollibaugh J.T."/>
        </authorList>
    </citation>
    <scope>NUCLEOTIDE SEQUENCE [LARGE SCALE GENOMIC DNA]</scope>
    <source>
        <strain evidence="3 4">BR</strain>
    </source>
</reference>
<dbReference type="InterPro" id="IPR015797">
    <property type="entry name" value="NUDIX_hydrolase-like_dom_sf"/>
</dbReference>
<accession>A0A1D2YSD6</accession>
<dbReference type="SUPFAM" id="SSF55811">
    <property type="entry name" value="Nudix"/>
    <property type="match status" value="1"/>
</dbReference>
<dbReference type="InterPro" id="IPR000086">
    <property type="entry name" value="NUDIX_hydrolase_dom"/>
</dbReference>
<organism evidence="3 4">
    <name type="scientific">Vulcanibacillus modesticaldus</name>
    <dbReference type="NCBI Taxonomy" id="337097"/>
    <lineage>
        <taxon>Bacteria</taxon>
        <taxon>Bacillati</taxon>
        <taxon>Bacillota</taxon>
        <taxon>Bacilli</taxon>
        <taxon>Bacillales</taxon>
        <taxon>Bacillaceae</taxon>
        <taxon>Vulcanibacillus</taxon>
    </lineage>
</organism>
<proteinExistence type="predicted"/>
<sequence>MERKRVQAIIIQDKKVLFGYGLINENEHRHFFIGGGIEVGESTEEAIIRELKEEANVEGRIIFKFKNDIQKNHNTFLVDIGNQKVKLGYDPEEISLKEEKKTLQGIKFLPIRDTHEFSQVDINYFKLLLSECDIRDYRPEWYEEISDLVKRKNNL</sequence>
<dbReference type="PROSITE" id="PS00893">
    <property type="entry name" value="NUDIX_BOX"/>
    <property type="match status" value="1"/>
</dbReference>
<comment type="caution">
    <text evidence="3">The sequence shown here is derived from an EMBL/GenBank/DDBJ whole genome shotgun (WGS) entry which is preliminary data.</text>
</comment>